<protein>
    <submittedName>
        <fullName evidence="2">Uncharacterized protein</fullName>
    </submittedName>
</protein>
<gene>
    <name evidence="2" type="ORF">EVAR_36856_1</name>
</gene>
<comment type="caution">
    <text evidence="2">The sequence shown here is derived from an EMBL/GenBank/DDBJ whole genome shotgun (WGS) entry which is preliminary data.</text>
</comment>
<feature type="compositionally biased region" description="Acidic residues" evidence="1">
    <location>
        <begin position="1"/>
        <end position="11"/>
    </location>
</feature>
<evidence type="ECO:0000313" key="2">
    <source>
        <dbReference type="EMBL" id="GBP53973.1"/>
    </source>
</evidence>
<dbReference type="Proteomes" id="UP000299102">
    <property type="component" value="Unassembled WGS sequence"/>
</dbReference>
<feature type="compositionally biased region" description="Basic and acidic residues" evidence="1">
    <location>
        <begin position="12"/>
        <end position="25"/>
    </location>
</feature>
<organism evidence="2 3">
    <name type="scientific">Eumeta variegata</name>
    <name type="common">Bagworm moth</name>
    <name type="synonym">Eumeta japonica</name>
    <dbReference type="NCBI Taxonomy" id="151549"/>
    <lineage>
        <taxon>Eukaryota</taxon>
        <taxon>Metazoa</taxon>
        <taxon>Ecdysozoa</taxon>
        <taxon>Arthropoda</taxon>
        <taxon>Hexapoda</taxon>
        <taxon>Insecta</taxon>
        <taxon>Pterygota</taxon>
        <taxon>Neoptera</taxon>
        <taxon>Endopterygota</taxon>
        <taxon>Lepidoptera</taxon>
        <taxon>Glossata</taxon>
        <taxon>Ditrysia</taxon>
        <taxon>Tineoidea</taxon>
        <taxon>Psychidae</taxon>
        <taxon>Oiketicinae</taxon>
        <taxon>Eumeta</taxon>
    </lineage>
</organism>
<dbReference type="EMBL" id="BGZK01000637">
    <property type="protein sequence ID" value="GBP53973.1"/>
    <property type="molecule type" value="Genomic_DNA"/>
</dbReference>
<dbReference type="AlphaFoldDB" id="A0A4C1WSM9"/>
<sequence>MQTEDKEDNDLVNDHPKAKINEKNRNGLRAAPAHAPVANLIMKGPPLVYCRDNVNKYANFSASSIQMNLCGSLKFGAKPSLVARRVPPQPCAPTATSDVYFDKY</sequence>
<feature type="region of interest" description="Disordered" evidence="1">
    <location>
        <begin position="1"/>
        <end position="28"/>
    </location>
</feature>
<keyword evidence="3" id="KW-1185">Reference proteome</keyword>
<accession>A0A4C1WSM9</accession>
<evidence type="ECO:0000256" key="1">
    <source>
        <dbReference type="SAM" id="MobiDB-lite"/>
    </source>
</evidence>
<reference evidence="2 3" key="1">
    <citation type="journal article" date="2019" name="Commun. Biol.">
        <title>The bagworm genome reveals a unique fibroin gene that provides high tensile strength.</title>
        <authorList>
            <person name="Kono N."/>
            <person name="Nakamura H."/>
            <person name="Ohtoshi R."/>
            <person name="Tomita M."/>
            <person name="Numata K."/>
            <person name="Arakawa K."/>
        </authorList>
    </citation>
    <scope>NUCLEOTIDE SEQUENCE [LARGE SCALE GENOMIC DNA]</scope>
</reference>
<proteinExistence type="predicted"/>
<evidence type="ECO:0000313" key="3">
    <source>
        <dbReference type="Proteomes" id="UP000299102"/>
    </source>
</evidence>
<name>A0A4C1WSM9_EUMVA</name>